<keyword evidence="1" id="KW-0175">Coiled coil</keyword>
<dbReference type="AlphaFoldDB" id="A0A367LMW9"/>
<feature type="region of interest" description="Disordered" evidence="2">
    <location>
        <begin position="403"/>
        <end position="448"/>
    </location>
</feature>
<name>A0A367LMW9_9HYPO</name>
<evidence type="ECO:0008006" key="5">
    <source>
        <dbReference type="Google" id="ProtNLM"/>
    </source>
</evidence>
<feature type="region of interest" description="Disordered" evidence="2">
    <location>
        <begin position="47"/>
        <end position="69"/>
    </location>
</feature>
<feature type="region of interest" description="Disordered" evidence="2">
    <location>
        <begin position="97"/>
        <end position="163"/>
    </location>
</feature>
<protein>
    <recommendedName>
        <fullName evidence="5">DUF4048 domain-containing protein</fullName>
    </recommendedName>
</protein>
<feature type="region of interest" description="Disordered" evidence="2">
    <location>
        <begin position="178"/>
        <end position="200"/>
    </location>
</feature>
<feature type="compositionally biased region" description="Polar residues" evidence="2">
    <location>
        <begin position="296"/>
        <end position="308"/>
    </location>
</feature>
<feature type="coiled-coil region" evidence="1">
    <location>
        <begin position="223"/>
        <end position="250"/>
    </location>
</feature>
<evidence type="ECO:0000256" key="1">
    <source>
        <dbReference type="SAM" id="Coils"/>
    </source>
</evidence>
<feature type="compositionally biased region" description="Polar residues" evidence="2">
    <location>
        <begin position="432"/>
        <end position="441"/>
    </location>
</feature>
<feature type="compositionally biased region" description="Polar residues" evidence="2">
    <location>
        <begin position="488"/>
        <end position="505"/>
    </location>
</feature>
<evidence type="ECO:0000313" key="3">
    <source>
        <dbReference type="EMBL" id="RCI15759.1"/>
    </source>
</evidence>
<sequence>MTAFLLRLCFINKLSHSLPDDYRHFTQAHYKTLAARAARQRLRRAIRASSTRSLHTRRRRHGSQSFQSPLRIRGLIQHSPGPSSSAITTAVGAIEPSPSAIMNSSSHDTHCSSTDQCQPESAPDTPQACHRKQQPADDATSKTDGTARLSPTEPGRCLHRSRPVSVASRAFNRLSLTIPIAPPTSGPSRPTPASGAPPPIPPAAVETPKLPLSSDANDFIIAVAAQERRVLELREELARAEAELALLKSRWSEEPRATKGPAQAPDMPGSATSDMADEVSLASRRSAELDRRKFLLQSQSVTHDTPQGNRRKVIRGGHARTLSLLSPSRLSSEISLPGNNVLGATDPRPVQAAAHPAQLKRASWQPRSVQSSPTVPQIVEDFKLGLRAFVDDLRQITVGDEPVRVTPTSRGPALASRRGSAGGPERLRSGLASVSQTNTPSPAMASPMPDNRILAAARIERPKPVKSKPFSWTPLGFDSMDDSDWSNWESPSVSKTTRWSGSTVNSGGGSEEIGSIPEVREDGLSPEKSRAGSKVRLEEMLPDMVNRVSSNNFKRRTSGWMDEWEKSLVVPDPDDQENQGPATTT</sequence>
<evidence type="ECO:0000313" key="4">
    <source>
        <dbReference type="Proteomes" id="UP000253664"/>
    </source>
</evidence>
<dbReference type="EMBL" id="LKCN02000001">
    <property type="protein sequence ID" value="RCI15759.1"/>
    <property type="molecule type" value="Genomic_DNA"/>
</dbReference>
<reference evidence="3 4" key="1">
    <citation type="journal article" date="2015" name="BMC Genomics">
        <title>Insights from the genome of Ophiocordyceps polyrhachis-furcata to pathogenicity and host specificity in insect fungi.</title>
        <authorList>
            <person name="Wichadakul D."/>
            <person name="Kobmoo N."/>
            <person name="Ingsriswang S."/>
            <person name="Tangphatsornruang S."/>
            <person name="Chantasingh D."/>
            <person name="Luangsa-ard J.J."/>
            <person name="Eurwilaichitr L."/>
        </authorList>
    </citation>
    <scope>NUCLEOTIDE SEQUENCE [LARGE SCALE GENOMIC DNA]</scope>
    <source>
        <strain evidence="3 4">BCC 54312</strain>
    </source>
</reference>
<feature type="compositionally biased region" description="Basic and acidic residues" evidence="2">
    <location>
        <begin position="518"/>
        <end position="536"/>
    </location>
</feature>
<dbReference type="Proteomes" id="UP000253664">
    <property type="component" value="Unassembled WGS sequence"/>
</dbReference>
<accession>A0A367LMW9</accession>
<keyword evidence="4" id="KW-1185">Reference proteome</keyword>
<feature type="region of interest" description="Disordered" evidence="2">
    <location>
        <begin position="488"/>
        <end position="536"/>
    </location>
</feature>
<dbReference type="OrthoDB" id="4097086at2759"/>
<comment type="caution">
    <text evidence="3">The sequence shown here is derived from an EMBL/GenBank/DDBJ whole genome shotgun (WGS) entry which is preliminary data.</text>
</comment>
<gene>
    <name evidence="3" type="ORF">L249_2053</name>
</gene>
<organism evidence="3 4">
    <name type="scientific">Ophiocordyceps polyrhachis-furcata BCC 54312</name>
    <dbReference type="NCBI Taxonomy" id="1330021"/>
    <lineage>
        <taxon>Eukaryota</taxon>
        <taxon>Fungi</taxon>
        <taxon>Dikarya</taxon>
        <taxon>Ascomycota</taxon>
        <taxon>Pezizomycotina</taxon>
        <taxon>Sordariomycetes</taxon>
        <taxon>Hypocreomycetidae</taxon>
        <taxon>Hypocreales</taxon>
        <taxon>Ophiocordycipitaceae</taxon>
        <taxon>Ophiocordyceps</taxon>
    </lineage>
</organism>
<evidence type="ECO:0000256" key="2">
    <source>
        <dbReference type="SAM" id="MobiDB-lite"/>
    </source>
</evidence>
<feature type="region of interest" description="Disordered" evidence="2">
    <location>
        <begin position="252"/>
        <end position="316"/>
    </location>
</feature>
<proteinExistence type="predicted"/>